<evidence type="ECO:0000313" key="1">
    <source>
        <dbReference type="EMBL" id="MCA9730283.1"/>
    </source>
</evidence>
<feature type="non-terminal residue" evidence="1">
    <location>
        <position position="1"/>
    </location>
</feature>
<gene>
    <name evidence="1" type="ORF">KC729_21560</name>
</gene>
<sequence>RLGPHVSLGYQTEAVVGDGPGIFTPFGSWKPYRGSFNHDEASHLLGRTVIGARFAEIDQAVQRGLPAEVDHLLEPRVLPDAPGPWATMPHPDTEGWDQARIDSLYSVYWKLRDPLRLWWVDHMLQADDNLTEEMTLFWHDHFATSIDKVTLPQSMYVQNQLLREYALGNFKELIYRVAVDPAMLIWLDGQENRRGRINENFGRELLELFTMGIGNYTQEDVREASRALTGWVTVDGITSEFVPERWDSGTKTFLGKTGPFDTQDIIDIIFEQPATAEFLCRKLYVWFVDEYPSDALVQSLAQTLRENDYEVRPVLSRIFQSQQFFSRNLRGSLIADAMDRIVGPLRALEVQDIDLSSPENTQAQWVLFSMSELGMLLMEPPNVGGWPGYRAWLDSNTLPWRKVLDTALIDGEIDGWDLKMQSDVYAWAAQLRNPNDAYLLIDDLGIQLFGMTPTPAIHDVLLSELLQGSEPWEWDLYGPESEDRLRGVLRLALRLPDYQVK</sequence>
<dbReference type="Proteomes" id="UP000697710">
    <property type="component" value="Unassembled WGS sequence"/>
</dbReference>
<dbReference type="EMBL" id="JAGQHR010001086">
    <property type="protein sequence ID" value="MCA9730283.1"/>
    <property type="molecule type" value="Genomic_DNA"/>
</dbReference>
<dbReference type="AlphaFoldDB" id="A0A956M3G9"/>
<protein>
    <submittedName>
        <fullName evidence="1">DUF1800 domain-containing protein</fullName>
    </submittedName>
</protein>
<dbReference type="Pfam" id="PF08811">
    <property type="entry name" value="DUF1800"/>
    <property type="match status" value="1"/>
</dbReference>
<reference evidence="1" key="2">
    <citation type="journal article" date="2021" name="Microbiome">
        <title>Successional dynamics and alternative stable states in a saline activated sludge microbial community over 9 years.</title>
        <authorList>
            <person name="Wang Y."/>
            <person name="Ye J."/>
            <person name="Ju F."/>
            <person name="Liu L."/>
            <person name="Boyd J.A."/>
            <person name="Deng Y."/>
            <person name="Parks D.H."/>
            <person name="Jiang X."/>
            <person name="Yin X."/>
            <person name="Woodcroft B.J."/>
            <person name="Tyson G.W."/>
            <person name="Hugenholtz P."/>
            <person name="Polz M.F."/>
            <person name="Zhang T."/>
        </authorList>
    </citation>
    <scope>NUCLEOTIDE SEQUENCE</scope>
    <source>
        <strain evidence="1">HKST-UBA01</strain>
    </source>
</reference>
<reference evidence="1" key="1">
    <citation type="submission" date="2020-04" db="EMBL/GenBank/DDBJ databases">
        <authorList>
            <person name="Zhang T."/>
        </authorList>
    </citation>
    <scope>NUCLEOTIDE SEQUENCE</scope>
    <source>
        <strain evidence="1">HKST-UBA01</strain>
    </source>
</reference>
<organism evidence="1 2">
    <name type="scientific">Eiseniibacteriota bacterium</name>
    <dbReference type="NCBI Taxonomy" id="2212470"/>
    <lineage>
        <taxon>Bacteria</taxon>
        <taxon>Candidatus Eiseniibacteriota</taxon>
    </lineage>
</organism>
<evidence type="ECO:0000313" key="2">
    <source>
        <dbReference type="Proteomes" id="UP000697710"/>
    </source>
</evidence>
<name>A0A956M3G9_UNCEI</name>
<dbReference type="InterPro" id="IPR014917">
    <property type="entry name" value="DUF1800"/>
</dbReference>
<comment type="caution">
    <text evidence="1">The sequence shown here is derived from an EMBL/GenBank/DDBJ whole genome shotgun (WGS) entry which is preliminary data.</text>
</comment>
<accession>A0A956M3G9</accession>
<proteinExistence type="predicted"/>